<reference evidence="2" key="1">
    <citation type="journal article" date="2020" name="Stud. Mycol.">
        <title>101 Dothideomycetes genomes: a test case for predicting lifestyles and emergence of pathogens.</title>
        <authorList>
            <person name="Haridas S."/>
            <person name="Albert R."/>
            <person name="Binder M."/>
            <person name="Bloem J."/>
            <person name="Labutti K."/>
            <person name="Salamov A."/>
            <person name="Andreopoulos B."/>
            <person name="Baker S."/>
            <person name="Barry K."/>
            <person name="Bills G."/>
            <person name="Bluhm B."/>
            <person name="Cannon C."/>
            <person name="Castanera R."/>
            <person name="Culley D."/>
            <person name="Daum C."/>
            <person name="Ezra D."/>
            <person name="Gonzalez J."/>
            <person name="Henrissat B."/>
            <person name="Kuo A."/>
            <person name="Liang C."/>
            <person name="Lipzen A."/>
            <person name="Lutzoni F."/>
            <person name="Magnuson J."/>
            <person name="Mondo S."/>
            <person name="Nolan M."/>
            <person name="Ohm R."/>
            <person name="Pangilinan J."/>
            <person name="Park H.-J."/>
            <person name="Ramirez L."/>
            <person name="Alfaro M."/>
            <person name="Sun H."/>
            <person name="Tritt A."/>
            <person name="Yoshinaga Y."/>
            <person name="Zwiers L.-H."/>
            <person name="Turgeon B."/>
            <person name="Goodwin S."/>
            <person name="Spatafora J."/>
            <person name="Crous P."/>
            <person name="Grigoriev I."/>
        </authorList>
    </citation>
    <scope>NUCLEOTIDE SEQUENCE</scope>
    <source>
        <strain evidence="2">CBS 125425</strain>
    </source>
</reference>
<protein>
    <submittedName>
        <fullName evidence="2">Uncharacterized protein</fullName>
    </submittedName>
</protein>
<organism evidence="2 3">
    <name type="scientific">Polyplosphaeria fusca</name>
    <dbReference type="NCBI Taxonomy" id="682080"/>
    <lineage>
        <taxon>Eukaryota</taxon>
        <taxon>Fungi</taxon>
        <taxon>Dikarya</taxon>
        <taxon>Ascomycota</taxon>
        <taxon>Pezizomycotina</taxon>
        <taxon>Dothideomycetes</taxon>
        <taxon>Pleosporomycetidae</taxon>
        <taxon>Pleosporales</taxon>
        <taxon>Tetraplosphaeriaceae</taxon>
        <taxon>Polyplosphaeria</taxon>
    </lineage>
</organism>
<evidence type="ECO:0000256" key="1">
    <source>
        <dbReference type="SAM" id="MobiDB-lite"/>
    </source>
</evidence>
<sequence length="193" mass="22962">MIPPSRGSPVVERQAIERLLRQVTSEQSREIKKEIKDQIRLAVHKSAIRTELVLHENERLKEALHNEKKRRQRGKPLLLQRPDTYAGGAVFWSPKKVQEARDRQVKQDAEKQLQQQQKEEEQEQWQRKKEDKAVQLEQRRQDAAAAKHRRMLQKQDEALQHEEKRIARDAEKQLRKDMREALKGKPRRAKAKQ</sequence>
<feature type="compositionally biased region" description="Basic and acidic residues" evidence="1">
    <location>
        <begin position="96"/>
        <end position="111"/>
    </location>
</feature>
<feature type="compositionally biased region" description="Basic residues" evidence="1">
    <location>
        <begin position="184"/>
        <end position="193"/>
    </location>
</feature>
<feature type="region of interest" description="Disordered" evidence="1">
    <location>
        <begin position="64"/>
        <end position="193"/>
    </location>
</feature>
<proteinExistence type="predicted"/>
<name>A0A9P4V0H5_9PLEO</name>
<evidence type="ECO:0000313" key="2">
    <source>
        <dbReference type="EMBL" id="KAF2735312.1"/>
    </source>
</evidence>
<dbReference type="Proteomes" id="UP000799444">
    <property type="component" value="Unassembled WGS sequence"/>
</dbReference>
<dbReference type="AlphaFoldDB" id="A0A9P4V0H5"/>
<feature type="compositionally biased region" description="Basic and acidic residues" evidence="1">
    <location>
        <begin position="124"/>
        <end position="142"/>
    </location>
</feature>
<dbReference type="OrthoDB" id="3945463at2759"/>
<keyword evidence="3" id="KW-1185">Reference proteome</keyword>
<gene>
    <name evidence="2" type="ORF">EJ04DRAFT_601223</name>
</gene>
<dbReference type="EMBL" id="ML996137">
    <property type="protein sequence ID" value="KAF2735312.1"/>
    <property type="molecule type" value="Genomic_DNA"/>
</dbReference>
<feature type="compositionally biased region" description="Basic and acidic residues" evidence="1">
    <location>
        <begin position="153"/>
        <end position="183"/>
    </location>
</feature>
<accession>A0A9P4V0H5</accession>
<comment type="caution">
    <text evidence="2">The sequence shown here is derived from an EMBL/GenBank/DDBJ whole genome shotgun (WGS) entry which is preliminary data.</text>
</comment>
<evidence type="ECO:0000313" key="3">
    <source>
        <dbReference type="Proteomes" id="UP000799444"/>
    </source>
</evidence>